<accession>A0A7I9VEH3</accession>
<feature type="transmembrane region" description="Helical" evidence="1">
    <location>
        <begin position="71"/>
        <end position="96"/>
    </location>
</feature>
<feature type="transmembrane region" description="Helical" evidence="1">
    <location>
        <begin position="33"/>
        <end position="59"/>
    </location>
</feature>
<organism evidence="2 3">
    <name type="scientific">Gordonia spumicola</name>
    <dbReference type="NCBI Taxonomy" id="589161"/>
    <lineage>
        <taxon>Bacteria</taxon>
        <taxon>Bacillati</taxon>
        <taxon>Actinomycetota</taxon>
        <taxon>Actinomycetes</taxon>
        <taxon>Mycobacteriales</taxon>
        <taxon>Gordoniaceae</taxon>
        <taxon>Gordonia</taxon>
    </lineage>
</organism>
<evidence type="ECO:0000313" key="3">
    <source>
        <dbReference type="Proteomes" id="UP000444960"/>
    </source>
</evidence>
<dbReference type="RefSeq" id="WP_161896942.1">
    <property type="nucleotide sequence ID" value="NZ_BJOV01000005.1"/>
</dbReference>
<protein>
    <submittedName>
        <fullName evidence="2">Uncharacterized protein</fullName>
    </submittedName>
</protein>
<keyword evidence="1" id="KW-0812">Transmembrane</keyword>
<dbReference type="AlphaFoldDB" id="A0A7I9VEH3"/>
<reference evidence="3" key="1">
    <citation type="submission" date="2019-06" db="EMBL/GenBank/DDBJ databases">
        <title>Gordonia isolated from sludge of a wastewater treatment plant.</title>
        <authorList>
            <person name="Tamura T."/>
            <person name="Aoyama K."/>
            <person name="Kang Y."/>
            <person name="Saito S."/>
            <person name="Akiyama N."/>
            <person name="Yazawa K."/>
            <person name="Gonoi T."/>
            <person name="Mikami Y."/>
        </authorList>
    </citation>
    <scope>NUCLEOTIDE SEQUENCE [LARGE SCALE GENOMIC DNA]</scope>
    <source>
        <strain evidence="3">NBRC 107696</strain>
    </source>
</reference>
<feature type="transmembrane region" description="Helical" evidence="1">
    <location>
        <begin position="108"/>
        <end position="126"/>
    </location>
</feature>
<comment type="caution">
    <text evidence="2">The sequence shown here is derived from an EMBL/GenBank/DDBJ whole genome shotgun (WGS) entry which is preliminary data.</text>
</comment>
<gene>
    <name evidence="2" type="ORF">nbrc107696_38760</name>
</gene>
<keyword evidence="1" id="KW-1133">Transmembrane helix</keyword>
<evidence type="ECO:0000256" key="1">
    <source>
        <dbReference type="SAM" id="Phobius"/>
    </source>
</evidence>
<name>A0A7I9VEH3_9ACTN</name>
<sequence length="132" mass="13528">MTKARRLCIVTTLFAAAAAILWAVGRADASMYGVIALSVGLMIIALPFLGYLSVLCVMLGDGFPTSPITHAAIGAAVVSPIPVFVIGQAAGLLVAGTTGWHPYVVPPLAALASLLVTAVILGFAVFTTETFR</sequence>
<dbReference type="Proteomes" id="UP000444960">
    <property type="component" value="Unassembled WGS sequence"/>
</dbReference>
<keyword evidence="1" id="KW-0472">Membrane</keyword>
<proteinExistence type="predicted"/>
<keyword evidence="3" id="KW-1185">Reference proteome</keyword>
<evidence type="ECO:0000313" key="2">
    <source>
        <dbReference type="EMBL" id="GEE03430.1"/>
    </source>
</evidence>
<dbReference type="EMBL" id="BJOV01000005">
    <property type="protein sequence ID" value="GEE03430.1"/>
    <property type="molecule type" value="Genomic_DNA"/>
</dbReference>